<sequence length="155" mass="17258">MVPGLGQRVQRHAELGQGGGHDGDPLRPQTRDVDAHAHAPMVHAATDNAAPFDDGRQSTGLRPDTGALWDDVRGSRGARSIPSRQGGTAMSITQQYLLDTHRARQHGEPVPPAPGLNDWHVVRELRDHRRFRAVLAGRPVRRHPLRFLRRWARPL</sequence>
<comment type="caution">
    <text evidence="2">The sequence shown here is derived from an EMBL/GenBank/DDBJ whole genome shotgun (WGS) entry which is preliminary data.</text>
</comment>
<organism evidence="2 3">
    <name type="scientific">Streptomyces spiralis</name>
    <dbReference type="NCBI Taxonomy" id="66376"/>
    <lineage>
        <taxon>Bacteria</taxon>
        <taxon>Bacillati</taxon>
        <taxon>Actinomycetota</taxon>
        <taxon>Actinomycetes</taxon>
        <taxon>Kitasatosporales</taxon>
        <taxon>Streptomycetaceae</taxon>
        <taxon>Streptomyces</taxon>
    </lineage>
</organism>
<evidence type="ECO:0000313" key="2">
    <source>
        <dbReference type="EMBL" id="GHF07117.1"/>
    </source>
</evidence>
<reference evidence="2" key="1">
    <citation type="journal article" date="2014" name="Int. J. Syst. Evol. Microbiol.">
        <title>Complete genome sequence of Corynebacterium casei LMG S-19264T (=DSM 44701T), isolated from a smear-ripened cheese.</title>
        <authorList>
            <consortium name="US DOE Joint Genome Institute (JGI-PGF)"/>
            <person name="Walter F."/>
            <person name="Albersmeier A."/>
            <person name="Kalinowski J."/>
            <person name="Ruckert C."/>
        </authorList>
    </citation>
    <scope>NUCLEOTIDE SEQUENCE</scope>
    <source>
        <strain evidence="2">JCM 3302</strain>
    </source>
</reference>
<evidence type="ECO:0000256" key="1">
    <source>
        <dbReference type="SAM" id="MobiDB-lite"/>
    </source>
</evidence>
<gene>
    <name evidence="2" type="ORF">GCM10014715_73850</name>
</gene>
<keyword evidence="3" id="KW-1185">Reference proteome</keyword>
<dbReference type="Proteomes" id="UP000641386">
    <property type="component" value="Unassembled WGS sequence"/>
</dbReference>
<feature type="region of interest" description="Disordered" evidence="1">
    <location>
        <begin position="45"/>
        <end position="88"/>
    </location>
</feature>
<name>A0A919AH12_9ACTN</name>
<reference evidence="2" key="2">
    <citation type="submission" date="2020-09" db="EMBL/GenBank/DDBJ databases">
        <authorList>
            <person name="Sun Q."/>
            <person name="Ohkuma M."/>
        </authorList>
    </citation>
    <scope>NUCLEOTIDE SEQUENCE</scope>
    <source>
        <strain evidence="2">JCM 3302</strain>
    </source>
</reference>
<protein>
    <submittedName>
        <fullName evidence="2">Uncharacterized protein</fullName>
    </submittedName>
</protein>
<accession>A0A919AH12</accession>
<dbReference type="AlphaFoldDB" id="A0A919AH12"/>
<evidence type="ECO:0000313" key="3">
    <source>
        <dbReference type="Proteomes" id="UP000641386"/>
    </source>
</evidence>
<dbReference type="EMBL" id="BNBC01000051">
    <property type="protein sequence ID" value="GHF07117.1"/>
    <property type="molecule type" value="Genomic_DNA"/>
</dbReference>
<proteinExistence type="predicted"/>